<evidence type="ECO:0000313" key="7">
    <source>
        <dbReference type="Proteomes" id="UP001304847"/>
    </source>
</evidence>
<dbReference type="InterPro" id="IPR021700">
    <property type="entry name" value="DUF3283"/>
</dbReference>
<dbReference type="EMBL" id="CP120942">
    <property type="protein sequence ID" value="WFF99532.1"/>
    <property type="molecule type" value="Genomic_DNA"/>
</dbReference>
<evidence type="ECO:0000313" key="1">
    <source>
        <dbReference type="EMBL" id="MDH1503522.1"/>
    </source>
</evidence>
<evidence type="ECO:0000313" key="6">
    <source>
        <dbReference type="Proteomes" id="UP001160758"/>
    </source>
</evidence>
<dbReference type="EMBL" id="JAOCIZ010000001">
    <property type="protein sequence ID" value="MDH1503522.1"/>
    <property type="molecule type" value="Genomic_DNA"/>
</dbReference>
<dbReference type="GO" id="GO:0003677">
    <property type="term" value="F:DNA binding"/>
    <property type="evidence" value="ECO:0007669"/>
    <property type="project" value="InterPro"/>
</dbReference>
<dbReference type="Pfam" id="PF11686">
    <property type="entry name" value="DUF3283"/>
    <property type="match status" value="1"/>
</dbReference>
<evidence type="ECO:0000313" key="2">
    <source>
        <dbReference type="EMBL" id="MDH1897824.1"/>
    </source>
</evidence>
<evidence type="ECO:0000313" key="4">
    <source>
        <dbReference type="EMBL" id="MEA9439098.1"/>
    </source>
</evidence>
<name>A0A2K0LHG3_AERCA</name>
<reference evidence="2" key="1">
    <citation type="submission" date="2022-09" db="EMBL/GenBank/DDBJ databases">
        <title>Intensive care unit water sources are persistently colonized with multi-drug resistant bacteria and are the site of extensive horizontal gene transfer of antibiotic resistance genes.</title>
        <authorList>
            <person name="Diorio-Toth L."/>
        </authorList>
    </citation>
    <scope>NUCLEOTIDE SEQUENCE</scope>
    <source>
        <strain evidence="1">GD03710</strain>
        <strain evidence="2">GD03796</strain>
    </source>
</reference>
<dbReference type="Proteomes" id="UP001161704">
    <property type="component" value="Unassembled WGS sequence"/>
</dbReference>
<evidence type="ECO:0000313" key="5">
    <source>
        <dbReference type="EMBL" id="WFF99532.1"/>
    </source>
</evidence>
<evidence type="ECO:0000313" key="3">
    <source>
        <dbReference type="EMBL" id="MEA9439026.1"/>
    </source>
</evidence>
<dbReference type="SUPFAM" id="SSF46575">
    <property type="entry name" value="DNA polymerase III theta subunit-like"/>
    <property type="match status" value="1"/>
</dbReference>
<accession>A0A2K0LHG3</accession>
<organism evidence="2 6">
    <name type="scientific">Aeromonas caviae</name>
    <name type="common">Aeromonas punctata</name>
    <dbReference type="NCBI Taxonomy" id="648"/>
    <lineage>
        <taxon>Bacteria</taxon>
        <taxon>Pseudomonadati</taxon>
        <taxon>Pseudomonadota</taxon>
        <taxon>Gammaproteobacteria</taxon>
        <taxon>Aeromonadales</taxon>
        <taxon>Aeromonadaceae</taxon>
        <taxon>Aeromonas</taxon>
    </lineage>
</organism>
<dbReference type="EMBL" id="JAYGOJ010000451">
    <property type="protein sequence ID" value="MEA9439098.1"/>
    <property type="molecule type" value="Genomic_DNA"/>
</dbReference>
<reference evidence="3 7" key="3">
    <citation type="submission" date="2023-12" db="EMBL/GenBank/DDBJ databases">
        <title>Characterization of antibiotic resistance in Aeromonas spp. in hospital effluent.</title>
        <authorList>
            <person name="Negoseki B.R.S."/>
            <person name="Krul D."/>
            <person name="Siqueira A.C."/>
            <person name="Almeida M."/>
            <person name="Mesa D."/>
            <person name="Conte D."/>
            <person name="Dalla-Costa L.M."/>
        </authorList>
    </citation>
    <scope>NUCLEOTIDE SEQUENCE [LARGE SCALE GENOMIC DNA]</scope>
    <source>
        <strain evidence="3 7">36v</strain>
    </source>
</reference>
<dbReference type="EMBL" id="JAOCFT010000001">
    <property type="protein sequence ID" value="MDH1897824.1"/>
    <property type="molecule type" value="Genomic_DNA"/>
</dbReference>
<dbReference type="Gene3D" id="1.20.58.250">
    <property type="entry name" value="DNA polymerase III-theta"/>
    <property type="match status" value="1"/>
</dbReference>
<dbReference type="EMBL" id="JAYGOJ010000385">
    <property type="protein sequence ID" value="MEA9439026.1"/>
    <property type="molecule type" value="Genomic_DNA"/>
</dbReference>
<dbReference type="Proteomes" id="UP001304847">
    <property type="component" value="Unassembled WGS sequence"/>
</dbReference>
<reference evidence="5" key="2">
    <citation type="submission" date="2023-03" db="EMBL/GenBank/DDBJ databases">
        <title>Aeromonas caviae strain AC1520.</title>
        <authorList>
            <person name="Xie T."/>
            <person name="Zhang Q."/>
            <person name="Deng J."/>
            <person name="Li X."/>
        </authorList>
    </citation>
    <scope>NUCLEOTIDE SEQUENCE</scope>
    <source>
        <strain evidence="5">AC1520</strain>
    </source>
</reference>
<dbReference type="AlphaFoldDB" id="A0A2K0LHG3"/>
<dbReference type="GO" id="GO:0003887">
    <property type="term" value="F:DNA-directed DNA polymerase activity"/>
    <property type="evidence" value="ECO:0007669"/>
    <property type="project" value="InterPro"/>
</dbReference>
<dbReference type="Proteomes" id="UP001160758">
    <property type="component" value="Unassembled WGS sequence"/>
</dbReference>
<dbReference type="InterPro" id="IPR036745">
    <property type="entry name" value="PolIII_theta_sf"/>
</dbReference>
<gene>
    <name evidence="2" type="ORF">N5I07_09630</name>
    <name evidence="1" type="ORF">N5I20_00415</name>
    <name evidence="5" type="ORF">P5S46_08155</name>
    <name evidence="3" type="ORF">VCX44_25445</name>
    <name evidence="4" type="ORF">VCX44_25865</name>
</gene>
<dbReference type="Proteomes" id="UP001218423">
    <property type="component" value="Chromosome"/>
</dbReference>
<sequence length="65" mass="7753">MSHNLALLPSAERQRIELIKQAHLLVWRRRRNEIGREVVVAAIDEVDEEHREWFRQQLNAIRGQA</sequence>
<protein>
    <submittedName>
        <fullName evidence="2">DUF3283 family protein</fullName>
    </submittedName>
</protein>
<dbReference type="RefSeq" id="WP_005324004.1">
    <property type="nucleotide sequence ID" value="NZ_AP025280.1"/>
</dbReference>
<proteinExistence type="predicted"/>
<keyword evidence="7" id="KW-1185">Reference proteome</keyword>
<dbReference type="GO" id="GO:0006260">
    <property type="term" value="P:DNA replication"/>
    <property type="evidence" value="ECO:0007669"/>
    <property type="project" value="InterPro"/>
</dbReference>